<dbReference type="EMBL" id="LMVN01000026">
    <property type="protein sequence ID" value="PAV06746.1"/>
    <property type="molecule type" value="Genomic_DNA"/>
</dbReference>
<evidence type="ECO:0000313" key="1">
    <source>
        <dbReference type="EMBL" id="PAV06746.1"/>
    </source>
</evidence>
<evidence type="ECO:0000313" key="4">
    <source>
        <dbReference type="Proteomes" id="UP000246004"/>
    </source>
</evidence>
<reference evidence="2 4" key="1">
    <citation type="submission" date="2016-04" db="EMBL/GenBank/DDBJ databases">
        <title>Genome sequence of Methanosphaera cuniculi DSM 4103.</title>
        <authorList>
            <person name="Poehlein A."/>
            <person name="Seedorf H."/>
            <person name="Daniel R."/>
        </authorList>
    </citation>
    <scope>NUCLEOTIDE SEQUENCE [LARGE SCALE GENOMIC DNA]</scope>
    <source>
        <strain evidence="2 4">DSM 4103</strain>
    </source>
</reference>
<evidence type="ECO:0000313" key="3">
    <source>
        <dbReference type="Proteomes" id="UP000217528"/>
    </source>
</evidence>
<dbReference type="RefSeq" id="WP_095609177.1">
    <property type="nucleotide sequence ID" value="NZ_LMVN01000026.1"/>
</dbReference>
<reference evidence="1 3" key="2">
    <citation type="journal article" date="2017" name="BMC Genomics">
        <title>Genomic analysis of methanogenic archaea reveals a shift towards energy conservation.</title>
        <authorList>
            <person name="Gilmore S.P."/>
            <person name="Henske J.K."/>
            <person name="Sexton J.A."/>
            <person name="Solomon K.V."/>
            <person name="Seppala S."/>
            <person name="Yoo J.I."/>
            <person name="Huyett L.M."/>
            <person name="Pressman A."/>
            <person name="Cogan J.Z."/>
            <person name="Kivenson V."/>
            <person name="Peng X."/>
            <person name="Tan Y."/>
            <person name="Valentine D.L."/>
            <person name="O'Malley M.A."/>
        </authorList>
    </citation>
    <scope>NUCLEOTIDE SEQUENCE [LARGE SCALE GENOMIC DNA]</scope>
    <source>
        <strain evidence="1 3">1R-7</strain>
    </source>
</reference>
<dbReference type="OrthoDB" id="81846at2157"/>
<organism evidence="1 3">
    <name type="scientific">Methanosphaera cuniculi</name>
    <dbReference type="NCBI Taxonomy" id="1077256"/>
    <lineage>
        <taxon>Archaea</taxon>
        <taxon>Methanobacteriati</taxon>
        <taxon>Methanobacteriota</taxon>
        <taxon>Methanomada group</taxon>
        <taxon>Methanobacteria</taxon>
        <taxon>Methanobacteriales</taxon>
        <taxon>Methanobacteriaceae</taxon>
        <taxon>Methanosphaera</taxon>
    </lineage>
</organism>
<protein>
    <submittedName>
        <fullName evidence="1">Uncharacterized protein</fullName>
    </submittedName>
</protein>
<dbReference type="AlphaFoldDB" id="A0A2A2HBS2"/>
<dbReference type="EMBL" id="LWMS01000048">
    <property type="protein sequence ID" value="PWL07504.1"/>
    <property type="molecule type" value="Genomic_DNA"/>
</dbReference>
<sequence>MADDMIKMYIEKRHKYEAKIQQDLKKIEKSAIDIAEVGDYFSVQNDELLITIKAIMKDDEKHIAVYTNENPTEIPLCELTITENPDLIMWIIQNDQLIKEGFKEVLINAVRNAENIVNTLKQLKVNYE</sequence>
<dbReference type="Proteomes" id="UP000246004">
    <property type="component" value="Unassembled WGS sequence"/>
</dbReference>
<dbReference type="Proteomes" id="UP000217528">
    <property type="component" value="Unassembled WGS sequence"/>
</dbReference>
<keyword evidence="3" id="KW-1185">Reference proteome</keyword>
<proteinExistence type="predicted"/>
<accession>A0A2A2HBS2</accession>
<comment type="caution">
    <text evidence="1">The sequence shown here is derived from an EMBL/GenBank/DDBJ whole genome shotgun (WGS) entry which is preliminary data.</text>
</comment>
<gene>
    <name evidence="1" type="ORF">ASJ82_06225</name>
    <name evidence="2" type="ORF">MSCUN_15860</name>
</gene>
<evidence type="ECO:0000313" key="2">
    <source>
        <dbReference type="EMBL" id="PWL07504.1"/>
    </source>
</evidence>
<name>A0A2A2HBS2_9EURY</name>